<protein>
    <submittedName>
        <fullName evidence="2">Prepilin-type N-terminal cleavage/methylation domain-containing protein</fullName>
    </submittedName>
</protein>
<evidence type="ECO:0000256" key="1">
    <source>
        <dbReference type="SAM" id="Phobius"/>
    </source>
</evidence>
<dbReference type="Pfam" id="PF07963">
    <property type="entry name" value="N_methyl"/>
    <property type="match status" value="1"/>
</dbReference>
<dbReference type="Proteomes" id="UP000655410">
    <property type="component" value="Unassembled WGS sequence"/>
</dbReference>
<comment type="caution">
    <text evidence="2">The sequence shown here is derived from an EMBL/GenBank/DDBJ whole genome shotgun (WGS) entry which is preliminary data.</text>
</comment>
<keyword evidence="3" id="KW-1185">Reference proteome</keyword>
<keyword evidence="1" id="KW-1133">Transmembrane helix</keyword>
<sequence>MLTWIRRVRRVRSDDGFTLVELLVTISMLTIVMITLTAMVFEFMRQTNETTTRMNESSDQQFVSAYWQQDVSSLGIHGFVSGDLNPLPAEQSVWTNSGAGGCTAANPVVTIGWNDYQTGSPTDVLAAWSGASRKYAVYYATTAGGQTILHRKRCGGSSTDIVVARFLTEIPTVACADSAGASVSCASTSPLPASVSITLKVQDKGQQVHNSTGYTTVLTAERRQG</sequence>
<evidence type="ECO:0000313" key="3">
    <source>
        <dbReference type="Proteomes" id="UP000655410"/>
    </source>
</evidence>
<name>A0ABQ2N8F1_9ACTN</name>
<keyword evidence="1" id="KW-0472">Membrane</keyword>
<evidence type="ECO:0000313" key="2">
    <source>
        <dbReference type="EMBL" id="GGO85570.1"/>
    </source>
</evidence>
<organism evidence="2 3">
    <name type="scientific">Nocardioides phosphati</name>
    <dbReference type="NCBI Taxonomy" id="1867775"/>
    <lineage>
        <taxon>Bacteria</taxon>
        <taxon>Bacillati</taxon>
        <taxon>Actinomycetota</taxon>
        <taxon>Actinomycetes</taxon>
        <taxon>Propionibacteriales</taxon>
        <taxon>Nocardioidaceae</taxon>
        <taxon>Nocardioides</taxon>
    </lineage>
</organism>
<gene>
    <name evidence="2" type="ORF">GCM10011584_05840</name>
</gene>
<feature type="transmembrane region" description="Helical" evidence="1">
    <location>
        <begin position="20"/>
        <end position="41"/>
    </location>
</feature>
<proteinExistence type="predicted"/>
<dbReference type="EMBL" id="BMNI01000001">
    <property type="protein sequence ID" value="GGO85570.1"/>
    <property type="molecule type" value="Genomic_DNA"/>
</dbReference>
<dbReference type="NCBIfam" id="TIGR02532">
    <property type="entry name" value="IV_pilin_GFxxxE"/>
    <property type="match status" value="1"/>
</dbReference>
<dbReference type="InterPro" id="IPR012902">
    <property type="entry name" value="N_methyl_site"/>
</dbReference>
<dbReference type="RefSeq" id="WP_188782461.1">
    <property type="nucleotide sequence ID" value="NZ_BMNI01000001.1"/>
</dbReference>
<accession>A0ABQ2N8F1</accession>
<reference evidence="3" key="1">
    <citation type="journal article" date="2019" name="Int. J. Syst. Evol. Microbiol.">
        <title>The Global Catalogue of Microorganisms (GCM) 10K type strain sequencing project: providing services to taxonomists for standard genome sequencing and annotation.</title>
        <authorList>
            <consortium name="The Broad Institute Genomics Platform"/>
            <consortium name="The Broad Institute Genome Sequencing Center for Infectious Disease"/>
            <person name="Wu L."/>
            <person name="Ma J."/>
        </authorList>
    </citation>
    <scope>NUCLEOTIDE SEQUENCE [LARGE SCALE GENOMIC DNA]</scope>
    <source>
        <strain evidence="3">CGMCC 4.7371</strain>
    </source>
</reference>
<keyword evidence="1" id="KW-0812">Transmembrane</keyword>